<dbReference type="GO" id="GO:0090657">
    <property type="term" value="P:telomeric loop disassembly"/>
    <property type="evidence" value="ECO:0007669"/>
    <property type="project" value="TreeGrafter"/>
</dbReference>
<organism evidence="7">
    <name type="scientific">Mesocestoides corti</name>
    <name type="common">Flatworm</name>
    <dbReference type="NCBI Taxonomy" id="53468"/>
    <lineage>
        <taxon>Eukaryota</taxon>
        <taxon>Metazoa</taxon>
        <taxon>Spiralia</taxon>
        <taxon>Lophotrochozoa</taxon>
        <taxon>Platyhelminthes</taxon>
        <taxon>Cestoda</taxon>
        <taxon>Eucestoda</taxon>
        <taxon>Cyclophyllidea</taxon>
        <taxon>Mesocestoididae</taxon>
        <taxon>Mesocestoides</taxon>
    </lineage>
</organism>
<evidence type="ECO:0000259" key="6">
    <source>
        <dbReference type="PROSITE" id="PS50089"/>
    </source>
</evidence>
<dbReference type="PANTHER" id="PTHR11472">
    <property type="entry name" value="DNA REPAIR DEAD HELICASE RAD3/XP-D SUBFAMILY MEMBER"/>
    <property type="match status" value="1"/>
</dbReference>
<dbReference type="InterPro" id="IPR045028">
    <property type="entry name" value="DinG/Rad3-like"/>
</dbReference>
<dbReference type="GO" id="GO:1904430">
    <property type="term" value="P:negative regulation of t-circle formation"/>
    <property type="evidence" value="ECO:0007669"/>
    <property type="project" value="TreeGrafter"/>
</dbReference>
<dbReference type="GO" id="GO:0016818">
    <property type="term" value="F:hydrolase activity, acting on acid anhydrides, in phosphorus-containing anhydrides"/>
    <property type="evidence" value="ECO:0007669"/>
    <property type="project" value="InterPro"/>
</dbReference>
<keyword evidence="1" id="KW-0479">Metal-binding</keyword>
<dbReference type="Gene3D" id="3.40.50.300">
    <property type="entry name" value="P-loop containing nucleotide triphosphate hydrolases"/>
    <property type="match status" value="1"/>
</dbReference>
<reference evidence="7" key="1">
    <citation type="submission" date="2019-11" db="UniProtKB">
        <authorList>
            <consortium name="WormBaseParasite"/>
        </authorList>
    </citation>
    <scope>IDENTIFICATION</scope>
</reference>
<evidence type="ECO:0000256" key="2">
    <source>
        <dbReference type="ARBA" id="ARBA00022771"/>
    </source>
</evidence>
<dbReference type="SUPFAM" id="SSF57850">
    <property type="entry name" value="RING/U-box"/>
    <property type="match status" value="1"/>
</dbReference>
<feature type="domain" description="RING-type" evidence="6">
    <location>
        <begin position="353"/>
        <end position="393"/>
    </location>
</feature>
<protein>
    <submittedName>
        <fullName evidence="7">RING-type domain-containing protein</fullName>
    </submittedName>
</protein>
<keyword evidence="3" id="KW-0862">Zinc</keyword>
<evidence type="ECO:0000256" key="4">
    <source>
        <dbReference type="PROSITE-ProRule" id="PRU00175"/>
    </source>
</evidence>
<feature type="region of interest" description="Disordered" evidence="5">
    <location>
        <begin position="170"/>
        <end position="192"/>
    </location>
</feature>
<dbReference type="InterPro" id="IPR006555">
    <property type="entry name" value="ATP-dep_Helicase_C"/>
</dbReference>
<dbReference type="GO" id="GO:0003678">
    <property type="term" value="F:DNA helicase activity"/>
    <property type="evidence" value="ECO:0007669"/>
    <property type="project" value="TreeGrafter"/>
</dbReference>
<dbReference type="InterPro" id="IPR013083">
    <property type="entry name" value="Znf_RING/FYVE/PHD"/>
</dbReference>
<dbReference type="GO" id="GO:0070182">
    <property type="term" value="F:DNA polymerase binding"/>
    <property type="evidence" value="ECO:0007669"/>
    <property type="project" value="TreeGrafter"/>
</dbReference>
<sequence length="417" mass="45493">DRVIRHVRDYGAVFLCDERFASPDARSHLPVWMRSGVRVYNTFGPAMKETSDFFRSAQSKYPALLSKLTGSQTATMTGQSCAPNSLKRQFLASLKSPGDGFQFPCASNHISTWAESLAPGGVTGDFLQSYTPQQPEACSVTAEAKEESTNSSNSVLDRVYCNIEKSSMTPAEPFKRPASDDLVAGKPRDDDDGDAALEARLLNHHQAAKRIKLVKQHINPETGGSLSPADYLQSVKRLFQNASPDKENRSFKDFKSALLTYKASEKEKGLSAVQRVFTSLANLFIPNDAPGLLRDFIVFVRESEKPRYAELCKGLTGLATASGSKDGGPSPAVSASSEVAKPSSSSKAVALSCARCKKTPIPDPLRAPCSHICCFPCWRSIIEQGNRRCPSCSILVRRRNLVRLARPTPVQNDPTKT</sequence>
<dbReference type="InterPro" id="IPR001841">
    <property type="entry name" value="Znf_RING"/>
</dbReference>
<dbReference type="GO" id="GO:0005524">
    <property type="term" value="F:ATP binding"/>
    <property type="evidence" value="ECO:0007669"/>
    <property type="project" value="InterPro"/>
</dbReference>
<dbReference type="PANTHER" id="PTHR11472:SF34">
    <property type="entry name" value="REGULATOR OF TELOMERE ELONGATION HELICASE 1"/>
    <property type="match status" value="1"/>
</dbReference>
<evidence type="ECO:0000256" key="1">
    <source>
        <dbReference type="ARBA" id="ARBA00022723"/>
    </source>
</evidence>
<evidence type="ECO:0000256" key="5">
    <source>
        <dbReference type="SAM" id="MobiDB-lite"/>
    </source>
</evidence>
<evidence type="ECO:0000313" key="7">
    <source>
        <dbReference type="WBParaSite" id="MCU_010434-RA"/>
    </source>
</evidence>
<dbReference type="Pfam" id="PF13307">
    <property type="entry name" value="Helicase_C_2"/>
    <property type="match status" value="1"/>
</dbReference>
<dbReference type="AlphaFoldDB" id="A0A5K3FVM7"/>
<dbReference type="GO" id="GO:0045910">
    <property type="term" value="P:negative regulation of DNA recombination"/>
    <property type="evidence" value="ECO:0007669"/>
    <property type="project" value="TreeGrafter"/>
</dbReference>
<dbReference type="CDD" id="cd16449">
    <property type="entry name" value="RING-HC"/>
    <property type="match status" value="1"/>
</dbReference>
<dbReference type="Pfam" id="PF23116">
    <property type="entry name" value="HHD_RTEL1"/>
    <property type="match status" value="1"/>
</dbReference>
<dbReference type="Pfam" id="PF00097">
    <property type="entry name" value="zf-C3HC4"/>
    <property type="match status" value="1"/>
</dbReference>
<dbReference type="InterPro" id="IPR018957">
    <property type="entry name" value="Znf_C3HC4_RING-type"/>
</dbReference>
<dbReference type="GO" id="GO:0008270">
    <property type="term" value="F:zinc ion binding"/>
    <property type="evidence" value="ECO:0007669"/>
    <property type="project" value="UniProtKB-KW"/>
</dbReference>
<name>A0A5K3FVM7_MESCO</name>
<dbReference type="InterPro" id="IPR027417">
    <property type="entry name" value="P-loop_NTPase"/>
</dbReference>
<proteinExistence type="predicted"/>
<dbReference type="GO" id="GO:0003676">
    <property type="term" value="F:nucleic acid binding"/>
    <property type="evidence" value="ECO:0007669"/>
    <property type="project" value="InterPro"/>
</dbReference>
<accession>A0A5K3FVM7</accession>
<evidence type="ECO:0000256" key="3">
    <source>
        <dbReference type="ARBA" id="ARBA00022833"/>
    </source>
</evidence>
<dbReference type="GO" id="GO:0010569">
    <property type="term" value="P:regulation of double-strand break repair via homologous recombination"/>
    <property type="evidence" value="ECO:0007669"/>
    <property type="project" value="TreeGrafter"/>
</dbReference>
<dbReference type="PROSITE" id="PS50089">
    <property type="entry name" value="ZF_RING_2"/>
    <property type="match status" value="1"/>
</dbReference>
<dbReference type="GO" id="GO:0005634">
    <property type="term" value="C:nucleus"/>
    <property type="evidence" value="ECO:0007669"/>
    <property type="project" value="TreeGrafter"/>
</dbReference>
<dbReference type="Gene3D" id="3.30.40.10">
    <property type="entry name" value="Zinc/RING finger domain, C3HC4 (zinc finger)"/>
    <property type="match status" value="1"/>
</dbReference>
<dbReference type="WBParaSite" id="MCU_010434-RA">
    <property type="protein sequence ID" value="MCU_010434-RA"/>
    <property type="gene ID" value="MCU_010434"/>
</dbReference>
<keyword evidence="2 4" id="KW-0863">Zinc-finger</keyword>